<evidence type="ECO:0000256" key="1">
    <source>
        <dbReference type="PROSITE-ProRule" id="PRU00047"/>
    </source>
</evidence>
<keyword evidence="1" id="KW-0479">Metal-binding</keyword>
<feature type="domain" description="CCHC-type" evidence="2">
    <location>
        <begin position="252"/>
        <end position="267"/>
    </location>
</feature>
<dbReference type="InterPro" id="IPR001878">
    <property type="entry name" value="Znf_CCHC"/>
</dbReference>
<gene>
    <name evidence="3" type="ORF">SLEP1_g55034</name>
</gene>
<sequence length="425" mass="48132">MDSSGHVVGLGMELLNQSNYNVWKTCMESYLIGEDLWDVVDGNDITAPANNEENAEAFKQWRQRNAKAEFSLKRSISHGMFEHIIRCKSANEIWETLDRLFNKKDVARLQFLENQLSNACQGDLSMAQFFLKIKNLCSEISILDPDEPISEARMKRHIVRGLKPEYIPYVTSIQGWAQQPSLEEFENLLSSQESLAKQMASLSVTYQGGGVDNKNVLVAEKRKIFNSKEKKDGAEYRVGPSYSSNFEKKFFRCYRCGKLGHVKKNCRVKLMQGNWVEAEGDDKQGSSQSNEEDWGKCFMAKIASNSASIDFKNDWIIDSGCGHHVTGDASKFSSLHLHKGKDAVITADNTVHSVEKEGTVILGGCKENSITLTNVYHVPEESCCRGDEENSDFCCYFWLVEQEKKAAVEEMRSRRQLLFSGQGRF</sequence>
<dbReference type="PANTHER" id="PTHR47481">
    <property type="match status" value="1"/>
</dbReference>
<reference evidence="3 4" key="1">
    <citation type="journal article" date="2021" name="Commun. Biol.">
        <title>The genome of Shorea leprosula (Dipterocarpaceae) highlights the ecological relevance of drought in aseasonal tropical rainforests.</title>
        <authorList>
            <person name="Ng K.K.S."/>
            <person name="Kobayashi M.J."/>
            <person name="Fawcett J.A."/>
            <person name="Hatakeyama M."/>
            <person name="Paape T."/>
            <person name="Ng C.H."/>
            <person name="Ang C.C."/>
            <person name="Tnah L.H."/>
            <person name="Lee C.T."/>
            <person name="Nishiyama T."/>
            <person name="Sese J."/>
            <person name="O'Brien M.J."/>
            <person name="Copetti D."/>
            <person name="Mohd Noor M.I."/>
            <person name="Ong R.C."/>
            <person name="Putra M."/>
            <person name="Sireger I.Z."/>
            <person name="Indrioko S."/>
            <person name="Kosugi Y."/>
            <person name="Izuno A."/>
            <person name="Isagi Y."/>
            <person name="Lee S.L."/>
            <person name="Shimizu K.K."/>
        </authorList>
    </citation>
    <scope>NUCLEOTIDE SEQUENCE [LARGE SCALE GENOMIC DNA]</scope>
    <source>
        <strain evidence="3">214</strain>
    </source>
</reference>
<proteinExistence type="predicted"/>
<dbReference type="InterPro" id="IPR036875">
    <property type="entry name" value="Znf_CCHC_sf"/>
</dbReference>
<keyword evidence="1" id="KW-0863">Zinc-finger</keyword>
<name>A0AAV5MFB2_9ROSI</name>
<keyword evidence="1" id="KW-0862">Zinc</keyword>
<dbReference type="EMBL" id="BPVZ01000249">
    <property type="protein sequence ID" value="GKV48208.1"/>
    <property type="molecule type" value="Genomic_DNA"/>
</dbReference>
<dbReference type="SUPFAM" id="SSF57756">
    <property type="entry name" value="Retrovirus zinc finger-like domains"/>
    <property type="match status" value="1"/>
</dbReference>
<evidence type="ECO:0000313" key="3">
    <source>
        <dbReference type="EMBL" id="GKV48208.1"/>
    </source>
</evidence>
<organism evidence="3 4">
    <name type="scientific">Rubroshorea leprosula</name>
    <dbReference type="NCBI Taxonomy" id="152421"/>
    <lineage>
        <taxon>Eukaryota</taxon>
        <taxon>Viridiplantae</taxon>
        <taxon>Streptophyta</taxon>
        <taxon>Embryophyta</taxon>
        <taxon>Tracheophyta</taxon>
        <taxon>Spermatophyta</taxon>
        <taxon>Magnoliopsida</taxon>
        <taxon>eudicotyledons</taxon>
        <taxon>Gunneridae</taxon>
        <taxon>Pentapetalae</taxon>
        <taxon>rosids</taxon>
        <taxon>malvids</taxon>
        <taxon>Malvales</taxon>
        <taxon>Dipterocarpaceae</taxon>
        <taxon>Rubroshorea</taxon>
    </lineage>
</organism>
<dbReference type="GO" id="GO:0003676">
    <property type="term" value="F:nucleic acid binding"/>
    <property type="evidence" value="ECO:0007669"/>
    <property type="project" value="InterPro"/>
</dbReference>
<dbReference type="PROSITE" id="PS50158">
    <property type="entry name" value="ZF_CCHC"/>
    <property type="match status" value="1"/>
</dbReference>
<dbReference type="GO" id="GO:0008270">
    <property type="term" value="F:zinc ion binding"/>
    <property type="evidence" value="ECO:0007669"/>
    <property type="project" value="UniProtKB-KW"/>
</dbReference>
<dbReference type="Pfam" id="PF00098">
    <property type="entry name" value="zf-CCHC"/>
    <property type="match status" value="1"/>
</dbReference>
<dbReference type="Proteomes" id="UP001054252">
    <property type="component" value="Unassembled WGS sequence"/>
</dbReference>
<dbReference type="SMART" id="SM00343">
    <property type="entry name" value="ZnF_C2HC"/>
    <property type="match status" value="1"/>
</dbReference>
<protein>
    <recommendedName>
        <fullName evidence="2">CCHC-type domain-containing protein</fullName>
    </recommendedName>
</protein>
<evidence type="ECO:0000259" key="2">
    <source>
        <dbReference type="PROSITE" id="PS50158"/>
    </source>
</evidence>
<dbReference type="InterPro" id="IPR054722">
    <property type="entry name" value="PolX-like_BBD"/>
</dbReference>
<dbReference type="AlphaFoldDB" id="A0AAV5MFB2"/>
<dbReference type="Pfam" id="PF22936">
    <property type="entry name" value="Pol_BBD"/>
    <property type="match status" value="1"/>
</dbReference>
<keyword evidence="4" id="KW-1185">Reference proteome</keyword>
<evidence type="ECO:0000313" key="4">
    <source>
        <dbReference type="Proteomes" id="UP001054252"/>
    </source>
</evidence>
<accession>A0AAV5MFB2</accession>
<comment type="caution">
    <text evidence="3">The sequence shown here is derived from an EMBL/GenBank/DDBJ whole genome shotgun (WGS) entry which is preliminary data.</text>
</comment>
<dbReference type="Pfam" id="PF14223">
    <property type="entry name" value="Retrotran_gag_2"/>
    <property type="match status" value="1"/>
</dbReference>
<dbReference type="PANTHER" id="PTHR47481:SF36">
    <property type="entry name" value="CCHC-TYPE DOMAIN-CONTAINING PROTEIN"/>
    <property type="match status" value="1"/>
</dbReference>